<dbReference type="EMBL" id="JAFEMO010000001">
    <property type="protein sequence ID" value="KAH7576593.1"/>
    <property type="molecule type" value="Genomic_DNA"/>
</dbReference>
<evidence type="ECO:0000256" key="1">
    <source>
        <dbReference type="ARBA" id="ARBA00022723"/>
    </source>
</evidence>
<gene>
    <name evidence="6" type="ORF">JRO89_XS01G0114900</name>
</gene>
<dbReference type="Proteomes" id="UP000827721">
    <property type="component" value="Unassembled WGS sequence"/>
</dbReference>
<reference evidence="6 7" key="1">
    <citation type="submission" date="2021-02" db="EMBL/GenBank/DDBJ databases">
        <title>Plant Genome Project.</title>
        <authorList>
            <person name="Zhang R.-G."/>
        </authorList>
    </citation>
    <scope>NUCLEOTIDE SEQUENCE [LARGE SCALE GENOMIC DNA]</scope>
    <source>
        <tissue evidence="6">Leaves</tissue>
    </source>
</reference>
<organism evidence="6 7">
    <name type="scientific">Xanthoceras sorbifolium</name>
    <dbReference type="NCBI Taxonomy" id="99658"/>
    <lineage>
        <taxon>Eukaryota</taxon>
        <taxon>Viridiplantae</taxon>
        <taxon>Streptophyta</taxon>
        <taxon>Embryophyta</taxon>
        <taxon>Tracheophyta</taxon>
        <taxon>Spermatophyta</taxon>
        <taxon>Magnoliopsida</taxon>
        <taxon>eudicotyledons</taxon>
        <taxon>Gunneridae</taxon>
        <taxon>Pentapetalae</taxon>
        <taxon>rosids</taxon>
        <taxon>malvids</taxon>
        <taxon>Sapindales</taxon>
        <taxon>Sapindaceae</taxon>
        <taxon>Xanthoceroideae</taxon>
        <taxon>Xanthoceras</taxon>
    </lineage>
</organism>
<sequence length="207" mass="23649">MSLWSLSDVLMMLFLRFRYKDCELQVSILIQNLTTDFHYSKTEAPATWKNFKMGISSLPSPSEGMLCVILVNTALSISIVKGIVRSILQVVGIHLPESEPSSFWTDASADITQSVENLTPSVSHVEEFRNRNPAIKFDTLCHCKHSEHECSVCLTRFEPESDINKLFCGHFFHKVCLEKWLGYWNITCPLCRTPLISELEEDVSCIW</sequence>
<keyword evidence="1" id="KW-0479">Metal-binding</keyword>
<dbReference type="SUPFAM" id="SSF57850">
    <property type="entry name" value="RING/U-box"/>
    <property type="match status" value="1"/>
</dbReference>
<comment type="caution">
    <text evidence="6">The sequence shown here is derived from an EMBL/GenBank/DDBJ whole genome shotgun (WGS) entry which is preliminary data.</text>
</comment>
<evidence type="ECO:0000256" key="4">
    <source>
        <dbReference type="PROSITE-ProRule" id="PRU00175"/>
    </source>
</evidence>
<dbReference type="SMART" id="SM00184">
    <property type="entry name" value="RING"/>
    <property type="match status" value="1"/>
</dbReference>
<evidence type="ECO:0000313" key="6">
    <source>
        <dbReference type="EMBL" id="KAH7576593.1"/>
    </source>
</evidence>
<dbReference type="PANTHER" id="PTHR47258:SF1">
    <property type="entry name" value="E3 UBIQUITIN-PROTEIN LIGASE XERICO-RELATED"/>
    <property type="match status" value="1"/>
</dbReference>
<dbReference type="InterPro" id="IPR013083">
    <property type="entry name" value="Znf_RING/FYVE/PHD"/>
</dbReference>
<name>A0ABQ8IJD1_9ROSI</name>
<evidence type="ECO:0000256" key="2">
    <source>
        <dbReference type="ARBA" id="ARBA00022771"/>
    </source>
</evidence>
<proteinExistence type="predicted"/>
<dbReference type="InterPro" id="IPR001841">
    <property type="entry name" value="Znf_RING"/>
</dbReference>
<dbReference type="PANTHER" id="PTHR47258">
    <property type="match status" value="1"/>
</dbReference>
<dbReference type="Gene3D" id="3.30.40.10">
    <property type="entry name" value="Zinc/RING finger domain, C3HC4 (zinc finger)"/>
    <property type="match status" value="1"/>
</dbReference>
<dbReference type="InterPro" id="IPR044249">
    <property type="entry name" value="XERICO-like"/>
</dbReference>
<evidence type="ECO:0000313" key="7">
    <source>
        <dbReference type="Proteomes" id="UP000827721"/>
    </source>
</evidence>
<keyword evidence="7" id="KW-1185">Reference proteome</keyword>
<dbReference type="Pfam" id="PF13639">
    <property type="entry name" value="zf-RING_2"/>
    <property type="match status" value="1"/>
</dbReference>
<dbReference type="InterPro" id="IPR011016">
    <property type="entry name" value="Znf_RING-CH"/>
</dbReference>
<keyword evidence="2 4" id="KW-0863">Zinc-finger</keyword>
<feature type="domain" description="RING-type" evidence="5">
    <location>
        <begin position="150"/>
        <end position="192"/>
    </location>
</feature>
<dbReference type="SMART" id="SM00744">
    <property type="entry name" value="RINGv"/>
    <property type="match status" value="1"/>
</dbReference>
<keyword evidence="3" id="KW-0862">Zinc</keyword>
<dbReference type="PROSITE" id="PS50089">
    <property type="entry name" value="ZF_RING_2"/>
    <property type="match status" value="1"/>
</dbReference>
<evidence type="ECO:0000256" key="3">
    <source>
        <dbReference type="ARBA" id="ARBA00022833"/>
    </source>
</evidence>
<accession>A0ABQ8IJD1</accession>
<protein>
    <recommendedName>
        <fullName evidence="5">RING-type domain-containing protein</fullName>
    </recommendedName>
</protein>
<evidence type="ECO:0000259" key="5">
    <source>
        <dbReference type="PROSITE" id="PS50089"/>
    </source>
</evidence>